<dbReference type="AlphaFoldDB" id="A0A6L9SGH8"/>
<sequence>MLALTRIRRSLALGSAAILSAAAIAACGGDSPSISDLDSEGGEGEEGGETAEREMESEEGWEGEDIELEFWTFVDAHTDFMIARAEEFNEANSDYNIILNASTADYEEMHDRLLVSLQSGTGAPDLVDIEIQRFATFLRGDVPLHPLNDIVDNHRDQLVEERLAPYQLDGVEYGIDYHLGTWVMYYNNAIMEEAGVDVDEIVTWDDYIEAGKQVVENTDAMMASVETTDRFSVIGLMLQNGGGTYNENNELILDSPENVEALQLISDMVHEHEIATVAEGGQHHETAYYEAFNAGEYASVWMPQWYVTRFKDFMPETEGDILIRPLPEFDEGGFISTMGGGTGTAITTQIDEDKLDAAKQFLEFAKLTYDSQVALWTELGFDPFRVDVYDDPALTEPDPWFGNEPVMSDLAQVFDRLAPEYTGPRYPEVILQLRDIVAYEVIEEGGDPQQLLEQAADEVSSMD</sequence>
<evidence type="ECO:0000313" key="9">
    <source>
        <dbReference type="Proteomes" id="UP000475214"/>
    </source>
</evidence>
<dbReference type="Pfam" id="PF01547">
    <property type="entry name" value="SBP_bac_1"/>
    <property type="match status" value="1"/>
</dbReference>
<dbReference type="PROSITE" id="PS51257">
    <property type="entry name" value="PROKAR_LIPOPROTEIN"/>
    <property type="match status" value="1"/>
</dbReference>
<feature type="compositionally biased region" description="Acidic residues" evidence="6">
    <location>
        <begin position="37"/>
        <end position="61"/>
    </location>
</feature>
<dbReference type="PANTHER" id="PTHR43649:SF33">
    <property type="entry name" value="POLYGALACTURONAN_RHAMNOGALACTURONAN-BINDING PROTEIN YTCQ"/>
    <property type="match status" value="1"/>
</dbReference>
<keyword evidence="9" id="KW-1185">Reference proteome</keyword>
<protein>
    <submittedName>
        <fullName evidence="8">Carbohydrate ABC transporter substrate-binding protein</fullName>
    </submittedName>
</protein>
<dbReference type="Gene3D" id="3.40.190.10">
    <property type="entry name" value="Periplasmic binding protein-like II"/>
    <property type="match status" value="1"/>
</dbReference>
<evidence type="ECO:0000256" key="4">
    <source>
        <dbReference type="ARBA" id="ARBA00023139"/>
    </source>
</evidence>
<evidence type="ECO:0000256" key="3">
    <source>
        <dbReference type="ARBA" id="ARBA00023136"/>
    </source>
</evidence>
<feature type="chain" id="PRO_5026799159" evidence="7">
    <location>
        <begin position="26"/>
        <end position="463"/>
    </location>
</feature>
<keyword evidence="3" id="KW-0472">Membrane</keyword>
<evidence type="ECO:0000256" key="5">
    <source>
        <dbReference type="ARBA" id="ARBA00023288"/>
    </source>
</evidence>
<evidence type="ECO:0000256" key="7">
    <source>
        <dbReference type="SAM" id="SignalP"/>
    </source>
</evidence>
<keyword evidence="4" id="KW-0564">Palmitate</keyword>
<dbReference type="RefSeq" id="WP_163743209.1">
    <property type="nucleotide sequence ID" value="NZ_JAAGOA010000023.1"/>
</dbReference>
<keyword evidence="5" id="KW-0449">Lipoprotein</keyword>
<feature type="region of interest" description="Disordered" evidence="6">
    <location>
        <begin position="32"/>
        <end position="61"/>
    </location>
</feature>
<dbReference type="InterPro" id="IPR006059">
    <property type="entry name" value="SBP"/>
</dbReference>
<organism evidence="8 9">
    <name type="scientific">Phytoactinopolyspora halotolerans</name>
    <dbReference type="NCBI Taxonomy" id="1981512"/>
    <lineage>
        <taxon>Bacteria</taxon>
        <taxon>Bacillati</taxon>
        <taxon>Actinomycetota</taxon>
        <taxon>Actinomycetes</taxon>
        <taxon>Jiangellales</taxon>
        <taxon>Jiangellaceae</taxon>
        <taxon>Phytoactinopolyspora</taxon>
    </lineage>
</organism>
<evidence type="ECO:0000256" key="6">
    <source>
        <dbReference type="SAM" id="MobiDB-lite"/>
    </source>
</evidence>
<comment type="caution">
    <text evidence="8">The sequence shown here is derived from an EMBL/GenBank/DDBJ whole genome shotgun (WGS) entry which is preliminary data.</text>
</comment>
<dbReference type="Proteomes" id="UP000475214">
    <property type="component" value="Unassembled WGS sequence"/>
</dbReference>
<accession>A0A6L9SGH8</accession>
<evidence type="ECO:0000256" key="2">
    <source>
        <dbReference type="ARBA" id="ARBA00022729"/>
    </source>
</evidence>
<evidence type="ECO:0000313" key="8">
    <source>
        <dbReference type="EMBL" id="NEE03491.1"/>
    </source>
</evidence>
<dbReference type="EMBL" id="JAAGOA010000023">
    <property type="protein sequence ID" value="NEE03491.1"/>
    <property type="molecule type" value="Genomic_DNA"/>
</dbReference>
<keyword evidence="2 7" id="KW-0732">Signal</keyword>
<feature type="signal peptide" evidence="7">
    <location>
        <begin position="1"/>
        <end position="25"/>
    </location>
</feature>
<dbReference type="PANTHER" id="PTHR43649">
    <property type="entry name" value="ARABINOSE-BINDING PROTEIN-RELATED"/>
    <property type="match status" value="1"/>
</dbReference>
<name>A0A6L9SGH8_9ACTN</name>
<dbReference type="InterPro" id="IPR050490">
    <property type="entry name" value="Bact_solute-bd_prot1"/>
</dbReference>
<evidence type="ECO:0000256" key="1">
    <source>
        <dbReference type="ARBA" id="ARBA00022475"/>
    </source>
</evidence>
<reference evidence="8 9" key="1">
    <citation type="submission" date="2020-02" db="EMBL/GenBank/DDBJ databases">
        <authorList>
            <person name="Li X.-J."/>
            <person name="Han X.-M."/>
        </authorList>
    </citation>
    <scope>NUCLEOTIDE SEQUENCE [LARGE SCALE GENOMIC DNA]</scope>
    <source>
        <strain evidence="8 9">CCTCC AB 2017055</strain>
    </source>
</reference>
<dbReference type="SUPFAM" id="SSF53850">
    <property type="entry name" value="Periplasmic binding protein-like II"/>
    <property type="match status" value="1"/>
</dbReference>
<keyword evidence="1" id="KW-1003">Cell membrane</keyword>
<proteinExistence type="predicted"/>
<gene>
    <name evidence="8" type="ORF">G1H10_25320</name>
</gene>